<sequence length="423" mass="46039">MTTSKGPELSSLETVSSGELSNQRDPLYTGGDLEDSVENQKNRKEAVAGKDLDDKEENEDEEDEDLSFLSGTDSAALDAKNAPNPLGVGNGGVKEELKIKEPEARFNEPVEPASFSGQKFVLSGTGTEVYVTHSPSQRTPRLVILLTNSLGLASENNLKMADEYAKKLKCPVIVPDLFDNDPIRVSGAEVAHMDDEAGLTAGAEQTSIGSQEPSPKEGEETIGQTASTSFFSNLTLSKVKAFATSTIKGFVDEMWIAKHTFERTYPRLTNTVAEIVQVYSPQSLAVIGYSFGGRYVLRLLEDLHHDEWSSEEDLIAVGACIHPSLVEVNDFNMVSKPLMLVYSTDDPILSEKVVQKGIASLQDRNVTFDRKVFTSSSVAGQNSNHKLPHGFAVLGDYPQSEVGNIPTQVVDLVSDWIQVHLSQ</sequence>
<feature type="compositionally biased region" description="Polar residues" evidence="1">
    <location>
        <begin position="1"/>
        <end position="24"/>
    </location>
</feature>
<feature type="compositionally biased region" description="Basic and acidic residues" evidence="1">
    <location>
        <begin position="38"/>
        <end position="53"/>
    </location>
</feature>
<name>A0A161HYJ0_9ASCO</name>
<feature type="region of interest" description="Disordered" evidence="1">
    <location>
        <begin position="1"/>
        <end position="67"/>
    </location>
</feature>
<dbReference type="Gene3D" id="3.40.50.1820">
    <property type="entry name" value="alpha/beta hydrolase"/>
    <property type="match status" value="1"/>
</dbReference>
<protein>
    <recommendedName>
        <fullName evidence="4">Dienelactone hydrolase domain-containing protein</fullName>
    </recommendedName>
</protein>
<evidence type="ECO:0008006" key="4">
    <source>
        <dbReference type="Google" id="ProtNLM"/>
    </source>
</evidence>
<accession>A0A161HYJ0</accession>
<proteinExistence type="predicted"/>
<evidence type="ECO:0000256" key="1">
    <source>
        <dbReference type="SAM" id="MobiDB-lite"/>
    </source>
</evidence>
<dbReference type="EMBL" id="CP014501">
    <property type="protein sequence ID" value="ANB13303.1"/>
    <property type="molecule type" value="Genomic_DNA"/>
</dbReference>
<keyword evidence="3" id="KW-1185">Reference proteome</keyword>
<feature type="compositionally biased region" description="Polar residues" evidence="1">
    <location>
        <begin position="203"/>
        <end position="213"/>
    </location>
</feature>
<dbReference type="SUPFAM" id="SSF53474">
    <property type="entry name" value="alpha/beta-Hydrolases"/>
    <property type="match status" value="1"/>
</dbReference>
<dbReference type="KEGG" id="slb:AWJ20_1589"/>
<reference evidence="2 3" key="1">
    <citation type="submission" date="2016-02" db="EMBL/GenBank/DDBJ databases">
        <title>Complete genome sequence and transcriptome regulation of the pentose utilising yeast Sugiyamaella lignohabitans.</title>
        <authorList>
            <person name="Bellasio M."/>
            <person name="Peymann A."/>
            <person name="Valli M."/>
            <person name="Sipitzky M."/>
            <person name="Graf A."/>
            <person name="Sauer M."/>
            <person name="Marx H."/>
            <person name="Mattanovich D."/>
        </authorList>
    </citation>
    <scope>NUCLEOTIDE SEQUENCE [LARGE SCALE GENOMIC DNA]</scope>
    <source>
        <strain evidence="2 3">CBS 10342</strain>
    </source>
</reference>
<feature type="compositionally biased region" description="Acidic residues" evidence="1">
    <location>
        <begin position="54"/>
        <end position="66"/>
    </location>
</feature>
<gene>
    <name evidence="2" type="ORF">AWJ20_1589</name>
</gene>
<organism evidence="2 3">
    <name type="scientific">Sugiyamaella lignohabitans</name>
    <dbReference type="NCBI Taxonomy" id="796027"/>
    <lineage>
        <taxon>Eukaryota</taxon>
        <taxon>Fungi</taxon>
        <taxon>Dikarya</taxon>
        <taxon>Ascomycota</taxon>
        <taxon>Saccharomycotina</taxon>
        <taxon>Dipodascomycetes</taxon>
        <taxon>Dipodascales</taxon>
        <taxon>Trichomonascaceae</taxon>
        <taxon>Sugiyamaella</taxon>
    </lineage>
</organism>
<dbReference type="OrthoDB" id="1393670at2759"/>
<evidence type="ECO:0000313" key="2">
    <source>
        <dbReference type="EMBL" id="ANB13303.1"/>
    </source>
</evidence>
<dbReference type="GeneID" id="30033407"/>
<dbReference type="Proteomes" id="UP000189580">
    <property type="component" value="Chromosome a"/>
</dbReference>
<feature type="region of interest" description="Disordered" evidence="1">
    <location>
        <begin position="200"/>
        <end position="221"/>
    </location>
</feature>
<dbReference type="InterPro" id="IPR029058">
    <property type="entry name" value="AB_hydrolase_fold"/>
</dbReference>
<dbReference type="AlphaFoldDB" id="A0A161HYJ0"/>
<evidence type="ECO:0000313" key="3">
    <source>
        <dbReference type="Proteomes" id="UP000189580"/>
    </source>
</evidence>
<dbReference type="RefSeq" id="XP_018735780.1">
    <property type="nucleotide sequence ID" value="XM_018878480.1"/>
</dbReference>
<dbReference type="PANTHER" id="PTHR17630">
    <property type="entry name" value="DIENELACTONE HYDROLASE"/>
    <property type="match status" value="1"/>
</dbReference>
<dbReference type="PANTHER" id="PTHR17630:SF44">
    <property type="entry name" value="PROTEIN AIM2"/>
    <property type="match status" value="1"/>
</dbReference>